<sequence length="174" mass="19356">MSIANPSSSGNGKGRLNEEAKKPSHLGYAEIMKKCLEENKGDKTKCQSQIEAFKSAASSPPTLKPPPSRILRRGSLTDVDLLHLKYEWGDNVPDPCNNVSDPYPVVQPPRRGNLCFKQNNNVVALSARMNLHLIENVAVNGHSCFVDLIGTIPLVFQVLPCLLREATWWDARHW</sequence>
<dbReference type="Proteomes" id="UP001153076">
    <property type="component" value="Unassembled WGS sequence"/>
</dbReference>
<comment type="caution">
    <text evidence="2">The sequence shown here is derived from an EMBL/GenBank/DDBJ whole genome shotgun (WGS) entry which is preliminary data.</text>
</comment>
<dbReference type="AlphaFoldDB" id="A0A9Q1KDZ7"/>
<dbReference type="PANTHER" id="PTHR36856">
    <property type="entry name" value="OS07G0175200 PROTEIN"/>
    <property type="match status" value="1"/>
</dbReference>
<evidence type="ECO:0000256" key="1">
    <source>
        <dbReference type="SAM" id="MobiDB-lite"/>
    </source>
</evidence>
<evidence type="ECO:0000313" key="2">
    <source>
        <dbReference type="EMBL" id="KAJ8441517.1"/>
    </source>
</evidence>
<name>A0A9Q1KDZ7_9CARY</name>
<keyword evidence="3" id="KW-1185">Reference proteome</keyword>
<dbReference type="EMBL" id="JAKOGI010000163">
    <property type="protein sequence ID" value="KAJ8441517.1"/>
    <property type="molecule type" value="Genomic_DNA"/>
</dbReference>
<organism evidence="2 3">
    <name type="scientific">Carnegiea gigantea</name>
    <dbReference type="NCBI Taxonomy" id="171969"/>
    <lineage>
        <taxon>Eukaryota</taxon>
        <taxon>Viridiplantae</taxon>
        <taxon>Streptophyta</taxon>
        <taxon>Embryophyta</taxon>
        <taxon>Tracheophyta</taxon>
        <taxon>Spermatophyta</taxon>
        <taxon>Magnoliopsida</taxon>
        <taxon>eudicotyledons</taxon>
        <taxon>Gunneridae</taxon>
        <taxon>Pentapetalae</taxon>
        <taxon>Caryophyllales</taxon>
        <taxon>Cactineae</taxon>
        <taxon>Cactaceae</taxon>
        <taxon>Cactoideae</taxon>
        <taxon>Echinocereeae</taxon>
        <taxon>Carnegiea</taxon>
    </lineage>
</organism>
<protein>
    <submittedName>
        <fullName evidence="2">Uncharacterized protein</fullName>
    </submittedName>
</protein>
<feature type="region of interest" description="Disordered" evidence="1">
    <location>
        <begin position="1"/>
        <end position="25"/>
    </location>
</feature>
<dbReference type="OrthoDB" id="2262048at2759"/>
<proteinExistence type="predicted"/>
<accession>A0A9Q1KDZ7</accession>
<dbReference type="PANTHER" id="PTHR36856:SF2">
    <property type="match status" value="1"/>
</dbReference>
<feature type="compositionally biased region" description="Polar residues" evidence="1">
    <location>
        <begin position="1"/>
        <end position="10"/>
    </location>
</feature>
<gene>
    <name evidence="2" type="ORF">Cgig2_026318</name>
</gene>
<reference evidence="2" key="1">
    <citation type="submission" date="2022-04" db="EMBL/GenBank/DDBJ databases">
        <title>Carnegiea gigantea Genome sequencing and assembly v2.</title>
        <authorList>
            <person name="Copetti D."/>
            <person name="Sanderson M.J."/>
            <person name="Burquez A."/>
            <person name="Wojciechowski M.F."/>
        </authorList>
    </citation>
    <scope>NUCLEOTIDE SEQUENCE</scope>
    <source>
        <strain evidence="2">SGP5-SGP5p</strain>
        <tissue evidence="2">Aerial part</tissue>
    </source>
</reference>
<evidence type="ECO:0000313" key="3">
    <source>
        <dbReference type="Proteomes" id="UP001153076"/>
    </source>
</evidence>